<evidence type="ECO:0000259" key="2">
    <source>
        <dbReference type="Pfam" id="PF14258"/>
    </source>
</evidence>
<reference evidence="4" key="1">
    <citation type="submission" date="2019-10" db="EMBL/GenBank/DDBJ databases">
        <title>Streptomyces sp. nov., a novel actinobacterium isolated from alkaline environment.</title>
        <authorList>
            <person name="Golinska P."/>
        </authorList>
    </citation>
    <scope>NUCLEOTIDE SEQUENCE [LARGE SCALE GENOMIC DNA]</scope>
    <source>
        <strain evidence="4">DSM 42118</strain>
    </source>
</reference>
<dbReference type="InterPro" id="IPR025646">
    <property type="entry name" value="DUF4350"/>
</dbReference>
<evidence type="ECO:0000313" key="3">
    <source>
        <dbReference type="EMBL" id="MBB0246327.1"/>
    </source>
</evidence>
<comment type="caution">
    <text evidence="3">The sequence shown here is derived from an EMBL/GenBank/DDBJ whole genome shotgun (WGS) entry which is preliminary data.</text>
</comment>
<organism evidence="3 4">
    <name type="scientific">Streptomyces alkaliphilus</name>
    <dbReference type="NCBI Taxonomy" id="1472722"/>
    <lineage>
        <taxon>Bacteria</taxon>
        <taxon>Bacillati</taxon>
        <taxon>Actinomycetota</taxon>
        <taxon>Actinomycetes</taxon>
        <taxon>Kitasatosporales</taxon>
        <taxon>Streptomycetaceae</taxon>
        <taxon>Streptomyces</taxon>
    </lineage>
</organism>
<keyword evidence="1" id="KW-0472">Membrane</keyword>
<feature type="non-terminal residue" evidence="3">
    <location>
        <position position="118"/>
    </location>
</feature>
<keyword evidence="1" id="KW-1133">Transmembrane helix</keyword>
<evidence type="ECO:0000256" key="1">
    <source>
        <dbReference type="SAM" id="Phobius"/>
    </source>
</evidence>
<name>A0A7W3Y3I6_9ACTN</name>
<proteinExistence type="predicted"/>
<gene>
    <name evidence="3" type="ORF">FNQ90_19985</name>
</gene>
<accession>A0A7W3Y3I6</accession>
<dbReference type="EMBL" id="VKHT01000836">
    <property type="protein sequence ID" value="MBB0246327.1"/>
    <property type="molecule type" value="Genomic_DNA"/>
</dbReference>
<dbReference type="Pfam" id="PF14258">
    <property type="entry name" value="DUF4350"/>
    <property type="match status" value="1"/>
</dbReference>
<dbReference type="RefSeq" id="WP_182607680.1">
    <property type="nucleotide sequence ID" value="NZ_VKHT01000836.1"/>
</dbReference>
<evidence type="ECO:0000313" key="4">
    <source>
        <dbReference type="Proteomes" id="UP000538929"/>
    </source>
</evidence>
<dbReference type="AlphaFoldDB" id="A0A7W3Y3I6"/>
<feature type="transmembrane region" description="Helical" evidence="1">
    <location>
        <begin position="23"/>
        <end position="41"/>
    </location>
</feature>
<feature type="domain" description="DUF4350" evidence="2">
    <location>
        <begin position="49"/>
        <end position="106"/>
    </location>
</feature>
<sequence>MSAPVTSVSPDARGLWRAARGPLLAAAVILLTAALVALFTTGEDGYLNPRSATPQGARAVVELLAERGVETVEVSGVEEAVGAAGPDTTLLVIVPDLLSPEATRLLHNARGPDAPGRT</sequence>
<keyword evidence="1" id="KW-0812">Transmembrane</keyword>
<keyword evidence="4" id="KW-1185">Reference proteome</keyword>
<dbReference type="Proteomes" id="UP000538929">
    <property type="component" value="Unassembled WGS sequence"/>
</dbReference>
<protein>
    <submittedName>
        <fullName evidence="3">DUF4350 domain-containing protein</fullName>
    </submittedName>
</protein>